<keyword evidence="6" id="KW-0408">Iron</keyword>
<evidence type="ECO:0000256" key="7">
    <source>
        <dbReference type="ARBA" id="ARBA00023065"/>
    </source>
</evidence>
<dbReference type="GO" id="GO:0009279">
    <property type="term" value="C:cell outer membrane"/>
    <property type="evidence" value="ECO:0007669"/>
    <property type="project" value="UniProtKB-SubCell"/>
</dbReference>
<keyword evidence="9 11" id="KW-0472">Membrane</keyword>
<dbReference type="AlphaFoldDB" id="A0A9E5JPM4"/>
<keyword evidence="16" id="KW-1185">Reference proteome</keyword>
<dbReference type="InterPro" id="IPR012910">
    <property type="entry name" value="Plug_dom"/>
</dbReference>
<keyword evidence="15" id="KW-0675">Receptor</keyword>
<dbReference type="InterPro" id="IPR036942">
    <property type="entry name" value="Beta-barrel_TonB_sf"/>
</dbReference>
<dbReference type="PROSITE" id="PS52016">
    <property type="entry name" value="TONB_DEPENDENT_REC_3"/>
    <property type="match status" value="1"/>
</dbReference>
<evidence type="ECO:0000256" key="1">
    <source>
        <dbReference type="ARBA" id="ARBA00004571"/>
    </source>
</evidence>
<dbReference type="Proteomes" id="UP000787472">
    <property type="component" value="Unassembled WGS sequence"/>
</dbReference>
<evidence type="ECO:0000256" key="2">
    <source>
        <dbReference type="ARBA" id="ARBA00022448"/>
    </source>
</evidence>
<evidence type="ECO:0000256" key="11">
    <source>
        <dbReference type="PROSITE-ProRule" id="PRU01360"/>
    </source>
</evidence>
<evidence type="ECO:0000256" key="10">
    <source>
        <dbReference type="ARBA" id="ARBA00023237"/>
    </source>
</evidence>
<evidence type="ECO:0000256" key="9">
    <source>
        <dbReference type="ARBA" id="ARBA00023136"/>
    </source>
</evidence>
<dbReference type="Pfam" id="PF07715">
    <property type="entry name" value="Plug"/>
    <property type="match status" value="1"/>
</dbReference>
<keyword evidence="7" id="KW-0406">Ion transport</keyword>
<dbReference type="EMBL" id="JAAONZ010000001">
    <property type="protein sequence ID" value="NHO64278.1"/>
    <property type="molecule type" value="Genomic_DNA"/>
</dbReference>
<dbReference type="PANTHER" id="PTHR32552">
    <property type="entry name" value="FERRICHROME IRON RECEPTOR-RELATED"/>
    <property type="match status" value="1"/>
</dbReference>
<dbReference type="PANTHER" id="PTHR32552:SF81">
    <property type="entry name" value="TONB-DEPENDENT OUTER MEMBRANE RECEPTOR"/>
    <property type="match status" value="1"/>
</dbReference>
<comment type="caution">
    <text evidence="15">The sequence shown here is derived from an EMBL/GenBank/DDBJ whole genome shotgun (WGS) entry which is preliminary data.</text>
</comment>
<evidence type="ECO:0000256" key="12">
    <source>
        <dbReference type="RuleBase" id="RU003357"/>
    </source>
</evidence>
<comment type="similarity">
    <text evidence="11 12">Belongs to the TonB-dependent receptor family.</text>
</comment>
<evidence type="ECO:0000256" key="6">
    <source>
        <dbReference type="ARBA" id="ARBA00023004"/>
    </source>
</evidence>
<name>A0A9E5JPM4_9GAMM</name>
<comment type="subcellular location">
    <subcellularLocation>
        <location evidence="1 11">Cell outer membrane</location>
        <topology evidence="1 11">Multi-pass membrane protein</topology>
    </subcellularLocation>
</comment>
<evidence type="ECO:0000256" key="4">
    <source>
        <dbReference type="ARBA" id="ARBA00022496"/>
    </source>
</evidence>
<evidence type="ECO:0000313" key="16">
    <source>
        <dbReference type="Proteomes" id="UP000787472"/>
    </source>
</evidence>
<evidence type="ECO:0000313" key="15">
    <source>
        <dbReference type="EMBL" id="NHO64278.1"/>
    </source>
</evidence>
<feature type="domain" description="TonB-dependent receptor-like beta-barrel" evidence="13">
    <location>
        <begin position="341"/>
        <end position="753"/>
    </location>
</feature>
<dbReference type="InterPro" id="IPR000531">
    <property type="entry name" value="Beta-barrel_TonB"/>
</dbReference>
<accession>A0A9E5JPM4</accession>
<keyword evidence="5 11" id="KW-0812">Transmembrane</keyword>
<keyword evidence="4" id="KW-0410">Iron transport</keyword>
<dbReference type="SUPFAM" id="SSF56935">
    <property type="entry name" value="Porins"/>
    <property type="match status" value="1"/>
</dbReference>
<evidence type="ECO:0000259" key="13">
    <source>
        <dbReference type="Pfam" id="PF00593"/>
    </source>
</evidence>
<evidence type="ECO:0000256" key="3">
    <source>
        <dbReference type="ARBA" id="ARBA00022452"/>
    </source>
</evidence>
<evidence type="ECO:0000256" key="8">
    <source>
        <dbReference type="ARBA" id="ARBA00023077"/>
    </source>
</evidence>
<dbReference type="Gene3D" id="2.40.170.20">
    <property type="entry name" value="TonB-dependent receptor, beta-barrel domain"/>
    <property type="match status" value="1"/>
</dbReference>
<sequence length="788" mass="85979">MNSRKPATDAITSFPHRGLIPAKQTSVAANLFKLSRLGAAIVAVSMLSGSVLAAQSVLEEVIVTAQKRDQDLQDVSIAVSAFSGAAIEKMGFEEGLDIIAQVPNMNFFAIFGEASSPSISLRGISLVNYSDSWEAPIAMYVDDVYRGNPAGSAIQLFDLQRVEVLRGPQGTLYGRNATGGLVHYISREPTDKLEAAASLRLGSYSERIVDGMVSGPISDGVRGRVAFKYNNTDGWQNNNADPVNDYGYPVDTGQDLNETDSFGYRAKLAIDIGPDGELLLDVHGSQADQASVGFAHMGYLESAGGATCSTSRIHKGACTSATFATTGIEQAGGDFNPEDVSSSVSGGLDTEIDTFGASARLRWGFANGLDFTSITAYESLDKYLQDDGDGVGSGAGFDVFFDEEYTSDAEQWSQEFRLTKADDTTNWVVGLYLYDDERDMRTQNPTEVEFADAASFDFAHREDALLETQSVALFGQWEWGFAETMTLILGARYTDEERDFDYVRNVSYYNSPTTTTPTRVKDSISEDNVSGRLGLDWRPLDDTLIYASLATGFRSGGFSASYNSVPEALDPVDSENMTNFEVGLKTAFADGRVRLNSAVYAYELEDFQAQLFDTLASGSRILNAGDVTGYGLEAELTAQVSQNFELIAGLGLLSTEMESDKSSRVAGDDYEYDGIELPSAPELSYNLVARYYIPLGNMGELTLQGDYAWQDDHFLQVENDPYSHHDGYGIGNAKVAWGSLDGRYSVELFVNNLTDEEYFTYQNTLGEDWGYGVWGKPRTYGARFAWKL</sequence>
<dbReference type="InterPro" id="IPR039426">
    <property type="entry name" value="TonB-dep_rcpt-like"/>
</dbReference>
<keyword evidence="8 12" id="KW-0798">TonB box</keyword>
<keyword evidence="10 11" id="KW-0998">Cell outer membrane</keyword>
<feature type="domain" description="TonB-dependent receptor plug" evidence="14">
    <location>
        <begin position="72"/>
        <end position="180"/>
    </location>
</feature>
<keyword evidence="2 11" id="KW-0813">Transport</keyword>
<evidence type="ECO:0000256" key="5">
    <source>
        <dbReference type="ARBA" id="ARBA00022692"/>
    </source>
</evidence>
<dbReference type="GO" id="GO:0006826">
    <property type="term" value="P:iron ion transport"/>
    <property type="evidence" value="ECO:0007669"/>
    <property type="project" value="UniProtKB-KW"/>
</dbReference>
<protein>
    <submittedName>
        <fullName evidence="15">TonB-dependent receptor</fullName>
    </submittedName>
</protein>
<dbReference type="RefSeq" id="WP_167181147.1">
    <property type="nucleotide sequence ID" value="NZ_JAAONZ010000001.1"/>
</dbReference>
<proteinExistence type="inferred from homology"/>
<reference evidence="15" key="1">
    <citation type="submission" date="2020-03" db="EMBL/GenBank/DDBJ databases">
        <authorList>
            <person name="Guo F."/>
        </authorList>
    </citation>
    <scope>NUCLEOTIDE SEQUENCE</scope>
    <source>
        <strain evidence="15">JCM 30134</strain>
    </source>
</reference>
<organism evidence="15 16">
    <name type="scientific">Pseudomaricurvus hydrocarbonicus</name>
    <dbReference type="NCBI Taxonomy" id="1470433"/>
    <lineage>
        <taxon>Bacteria</taxon>
        <taxon>Pseudomonadati</taxon>
        <taxon>Pseudomonadota</taxon>
        <taxon>Gammaproteobacteria</taxon>
        <taxon>Cellvibrionales</taxon>
        <taxon>Cellvibrionaceae</taxon>
        <taxon>Pseudomaricurvus</taxon>
    </lineage>
</organism>
<evidence type="ECO:0000259" key="14">
    <source>
        <dbReference type="Pfam" id="PF07715"/>
    </source>
</evidence>
<gene>
    <name evidence="15" type="ORF">G8770_01795</name>
</gene>
<keyword evidence="3 11" id="KW-1134">Transmembrane beta strand</keyword>
<dbReference type="Pfam" id="PF00593">
    <property type="entry name" value="TonB_dep_Rec_b-barrel"/>
    <property type="match status" value="1"/>
</dbReference>